<dbReference type="Gene3D" id="1.10.10.60">
    <property type="entry name" value="Homeodomain-like"/>
    <property type="match status" value="1"/>
</dbReference>
<dbReference type="InterPro" id="IPR009057">
    <property type="entry name" value="Homeodomain-like_sf"/>
</dbReference>
<keyword evidence="2 5" id="KW-0158">Chromosome</keyword>
<comment type="function">
    <text evidence="5">Acts both as a regulator of telomere function and as a transcription regulator. Involved in the regulation of telomere length and protection as a component of the shelterin complex (telosome). Does not bind DNA directly: recruited to telomeric double-stranded 5'-TTAGGG-3' repeats via its interaction with terf2. Independently of its function in telomeres, also acts as a transcription regulator: recruited to extratelomeric 5'-TTAGGG-3' sites via its association with terf2 or other factors, and regulates gene expression.</text>
</comment>
<dbReference type="EMBL" id="JASPKZ010009811">
    <property type="protein sequence ID" value="KAJ9575973.1"/>
    <property type="molecule type" value="Genomic_DNA"/>
</dbReference>
<comment type="caution">
    <text evidence="8">The sequence shown here is derived from an EMBL/GenBank/DDBJ whole genome shotgun (WGS) entry which is preliminary data.</text>
</comment>
<reference evidence="8" key="1">
    <citation type="journal article" date="2023" name="IScience">
        <title>Live-bearing cockroach genome reveals convergent evolutionary mechanisms linked to viviparity in insects and beyond.</title>
        <authorList>
            <person name="Fouks B."/>
            <person name="Harrison M.C."/>
            <person name="Mikhailova A.A."/>
            <person name="Marchal E."/>
            <person name="English S."/>
            <person name="Carruthers M."/>
            <person name="Jennings E.C."/>
            <person name="Chiamaka E.L."/>
            <person name="Frigard R.A."/>
            <person name="Pippel M."/>
            <person name="Attardo G.M."/>
            <person name="Benoit J.B."/>
            <person name="Bornberg-Bauer E."/>
            <person name="Tobe S.S."/>
        </authorList>
    </citation>
    <scope>NUCLEOTIDE SEQUENCE</scope>
    <source>
        <strain evidence="8">Stay&amp;Tobe</strain>
    </source>
</reference>
<protein>
    <recommendedName>
        <fullName evidence="5">Telomeric repeat-binding factor 2-interacting protein 1</fullName>
        <shortName evidence="5">TERF2-interacting telomeric protein 1</shortName>
    </recommendedName>
    <alternativeName>
        <fullName evidence="5">Repressor/activator protein 1 homolog</fullName>
    </alternativeName>
</protein>
<sequence>KKKRLWNKMTIAENSDSEFCDDEFSENFHTFREKKKESCFEHEKGNESNTWLEANKSQKWHDSSENVDISSDNSPKNSKINKLKLGRRPYGESERRKIIEFIIKKNAYNQLTGNIFWQMMEANQICPGRTWQSLKEHFRKKVLPMIEKYGLSEIEVRKFKSG</sequence>
<dbReference type="GO" id="GO:0070187">
    <property type="term" value="C:shelterin complex"/>
    <property type="evidence" value="ECO:0007669"/>
    <property type="project" value="TreeGrafter"/>
</dbReference>
<evidence type="ECO:0000256" key="3">
    <source>
        <dbReference type="ARBA" id="ARBA00022895"/>
    </source>
</evidence>
<dbReference type="GO" id="GO:0042162">
    <property type="term" value="F:telomeric DNA binding"/>
    <property type="evidence" value="ECO:0007669"/>
    <property type="project" value="TreeGrafter"/>
</dbReference>
<dbReference type="InterPro" id="IPR015010">
    <property type="entry name" value="TERF2IP_Myb"/>
</dbReference>
<dbReference type="AlphaFoldDB" id="A0AAD7Z8L1"/>
<dbReference type="Pfam" id="PF08914">
    <property type="entry name" value="Myb_Rap1"/>
    <property type="match status" value="1"/>
</dbReference>
<organism evidence="8 9">
    <name type="scientific">Diploptera punctata</name>
    <name type="common">Pacific beetle cockroach</name>
    <dbReference type="NCBI Taxonomy" id="6984"/>
    <lineage>
        <taxon>Eukaryota</taxon>
        <taxon>Metazoa</taxon>
        <taxon>Ecdysozoa</taxon>
        <taxon>Arthropoda</taxon>
        <taxon>Hexapoda</taxon>
        <taxon>Insecta</taxon>
        <taxon>Pterygota</taxon>
        <taxon>Neoptera</taxon>
        <taxon>Polyneoptera</taxon>
        <taxon>Dictyoptera</taxon>
        <taxon>Blattodea</taxon>
        <taxon>Blaberoidea</taxon>
        <taxon>Blaberidae</taxon>
        <taxon>Diplopterinae</taxon>
        <taxon>Diploptera</taxon>
    </lineage>
</organism>
<proteinExistence type="inferred from homology"/>
<feature type="domain" description="TERF2-interacting telomeric protein 1 Myb" evidence="7">
    <location>
        <begin position="93"/>
        <end position="144"/>
    </location>
</feature>
<feature type="non-terminal residue" evidence="8">
    <location>
        <position position="162"/>
    </location>
</feature>
<keyword evidence="5" id="KW-0805">Transcription regulation</keyword>
<feature type="region of interest" description="Disordered" evidence="6">
    <location>
        <begin position="51"/>
        <end position="82"/>
    </location>
</feature>
<comment type="similarity">
    <text evidence="1 5">Belongs to the RAP1 family.</text>
</comment>
<keyword evidence="5" id="KW-0804">Transcription</keyword>
<accession>A0AAD7Z8L1</accession>
<dbReference type="GO" id="GO:0031848">
    <property type="term" value="P:protection from non-homologous end joining at telomere"/>
    <property type="evidence" value="ECO:0007669"/>
    <property type="project" value="TreeGrafter"/>
</dbReference>
<keyword evidence="4 5" id="KW-0539">Nucleus</keyword>
<dbReference type="Proteomes" id="UP001233999">
    <property type="component" value="Unassembled WGS sequence"/>
</dbReference>
<dbReference type="PANTHER" id="PTHR16466:SF6">
    <property type="entry name" value="TELOMERIC REPEAT-BINDING FACTOR 2-INTERACTING PROTEIN 1"/>
    <property type="match status" value="1"/>
</dbReference>
<evidence type="ECO:0000256" key="4">
    <source>
        <dbReference type="ARBA" id="ARBA00023242"/>
    </source>
</evidence>
<dbReference type="GO" id="GO:0010833">
    <property type="term" value="P:telomere maintenance via telomere lengthening"/>
    <property type="evidence" value="ECO:0007669"/>
    <property type="project" value="UniProtKB-UniRule"/>
</dbReference>
<evidence type="ECO:0000256" key="5">
    <source>
        <dbReference type="RuleBase" id="RU367107"/>
    </source>
</evidence>
<reference evidence="8" key="2">
    <citation type="submission" date="2023-05" db="EMBL/GenBank/DDBJ databases">
        <authorList>
            <person name="Fouks B."/>
        </authorList>
    </citation>
    <scope>NUCLEOTIDE SEQUENCE</scope>
    <source>
        <strain evidence="8">Stay&amp;Tobe</strain>
        <tissue evidence="8">Testes</tissue>
    </source>
</reference>
<dbReference type="PANTHER" id="PTHR16466">
    <property type="entry name" value="TELOMERE REPEAT-BINDING FACTOR 2-INTERACTING PROTEIN 1"/>
    <property type="match status" value="1"/>
</dbReference>
<evidence type="ECO:0000256" key="6">
    <source>
        <dbReference type="SAM" id="MobiDB-lite"/>
    </source>
</evidence>
<dbReference type="InterPro" id="IPR039595">
    <property type="entry name" value="TE2IP/Rap1"/>
</dbReference>
<keyword evidence="5" id="KW-0010">Activator</keyword>
<dbReference type="GO" id="GO:0006355">
    <property type="term" value="P:regulation of DNA-templated transcription"/>
    <property type="evidence" value="ECO:0007669"/>
    <property type="project" value="UniProtKB-UniRule"/>
</dbReference>
<feature type="compositionally biased region" description="Polar residues" evidence="6">
    <location>
        <begin position="66"/>
        <end position="78"/>
    </location>
</feature>
<evidence type="ECO:0000256" key="2">
    <source>
        <dbReference type="ARBA" id="ARBA00022454"/>
    </source>
</evidence>
<evidence type="ECO:0000313" key="8">
    <source>
        <dbReference type="EMBL" id="KAJ9575973.1"/>
    </source>
</evidence>
<evidence type="ECO:0000313" key="9">
    <source>
        <dbReference type="Proteomes" id="UP001233999"/>
    </source>
</evidence>
<evidence type="ECO:0000256" key="1">
    <source>
        <dbReference type="ARBA" id="ARBA00010467"/>
    </source>
</evidence>
<comment type="subcellular location">
    <subcellularLocation>
        <location evidence="5">Nucleus</location>
    </subcellularLocation>
    <subcellularLocation>
        <location evidence="5">Chromosome</location>
        <location evidence="5">Telomere</location>
    </subcellularLocation>
</comment>
<keyword evidence="3 5" id="KW-0779">Telomere</keyword>
<comment type="subunit">
    <text evidence="5">Homodimer.</text>
</comment>
<gene>
    <name evidence="8" type="ORF">L9F63_007162</name>
</gene>
<keyword evidence="9" id="KW-1185">Reference proteome</keyword>
<name>A0AAD7Z8L1_DIPPU</name>
<dbReference type="SUPFAM" id="SSF46689">
    <property type="entry name" value="Homeodomain-like"/>
    <property type="match status" value="1"/>
</dbReference>
<evidence type="ECO:0000259" key="7">
    <source>
        <dbReference type="Pfam" id="PF08914"/>
    </source>
</evidence>